<evidence type="ECO:0000256" key="1">
    <source>
        <dbReference type="ARBA" id="ARBA00001947"/>
    </source>
</evidence>
<keyword evidence="4" id="KW-0560">Oxidoreductase</keyword>
<dbReference type="SUPFAM" id="SSF50129">
    <property type="entry name" value="GroES-like"/>
    <property type="match status" value="1"/>
</dbReference>
<gene>
    <name evidence="6" type="ORF">DVR09_02265</name>
</gene>
<dbReference type="OrthoDB" id="9773078at2"/>
<evidence type="ECO:0000256" key="4">
    <source>
        <dbReference type="ARBA" id="ARBA00023002"/>
    </source>
</evidence>
<comment type="cofactor">
    <cofactor evidence="1">
        <name>Zn(2+)</name>
        <dbReference type="ChEBI" id="CHEBI:29105"/>
    </cofactor>
</comment>
<evidence type="ECO:0000259" key="5">
    <source>
        <dbReference type="Pfam" id="PF08240"/>
    </source>
</evidence>
<accession>A0A345YBK5</accession>
<dbReference type="Gene3D" id="3.40.50.720">
    <property type="entry name" value="NAD(P)-binding Rossmann-like Domain"/>
    <property type="match status" value="1"/>
</dbReference>
<dbReference type="PANTHER" id="PTHR42813:SF7">
    <property type="entry name" value="ALCOHOL DEHYDROGENASE (ZN-DEPENDENT)-RELATED"/>
    <property type="match status" value="1"/>
</dbReference>
<dbReference type="Pfam" id="PF08240">
    <property type="entry name" value="ADH_N"/>
    <property type="match status" value="1"/>
</dbReference>
<feature type="domain" description="Alcohol dehydrogenase-like N-terminal" evidence="5">
    <location>
        <begin position="45"/>
        <end position="161"/>
    </location>
</feature>
<dbReference type="InterPro" id="IPR002328">
    <property type="entry name" value="ADH_Zn_CS"/>
</dbReference>
<dbReference type="GO" id="GO:0008270">
    <property type="term" value="F:zinc ion binding"/>
    <property type="evidence" value="ECO:0007669"/>
    <property type="project" value="InterPro"/>
</dbReference>
<dbReference type="PROSITE" id="PS00059">
    <property type="entry name" value="ADH_ZINC"/>
    <property type="match status" value="1"/>
</dbReference>
<evidence type="ECO:0000256" key="3">
    <source>
        <dbReference type="ARBA" id="ARBA00022833"/>
    </source>
</evidence>
<dbReference type="GO" id="GO:0016491">
    <property type="term" value="F:oxidoreductase activity"/>
    <property type="evidence" value="ECO:0007669"/>
    <property type="project" value="UniProtKB-KW"/>
</dbReference>
<dbReference type="SUPFAM" id="SSF51735">
    <property type="entry name" value="NAD(P)-binding Rossmann-fold domains"/>
    <property type="match status" value="1"/>
</dbReference>
<name>A0A345YBK5_9SPHN</name>
<keyword evidence="7" id="KW-1185">Reference proteome</keyword>
<dbReference type="Gene3D" id="3.90.180.10">
    <property type="entry name" value="Medium-chain alcohol dehydrogenases, catalytic domain"/>
    <property type="match status" value="1"/>
</dbReference>
<dbReference type="KEGG" id="err:DVR09_02265"/>
<dbReference type="PANTHER" id="PTHR42813">
    <property type="entry name" value="ZINC-TYPE ALCOHOL DEHYDROGENASE-LIKE"/>
    <property type="match status" value="1"/>
</dbReference>
<dbReference type="InterPro" id="IPR011032">
    <property type="entry name" value="GroES-like_sf"/>
</dbReference>
<proteinExistence type="predicted"/>
<organism evidence="6 7">
    <name type="scientific">Erythrobacter aureus</name>
    <dbReference type="NCBI Taxonomy" id="2182384"/>
    <lineage>
        <taxon>Bacteria</taxon>
        <taxon>Pseudomonadati</taxon>
        <taxon>Pseudomonadota</taxon>
        <taxon>Alphaproteobacteria</taxon>
        <taxon>Sphingomonadales</taxon>
        <taxon>Erythrobacteraceae</taxon>
        <taxon>Erythrobacter/Porphyrobacter group</taxon>
        <taxon>Erythrobacter</taxon>
    </lineage>
</organism>
<dbReference type="InterPro" id="IPR013154">
    <property type="entry name" value="ADH-like_N"/>
</dbReference>
<keyword evidence="3" id="KW-0862">Zinc</keyword>
<evidence type="ECO:0000313" key="6">
    <source>
        <dbReference type="EMBL" id="AXK41307.1"/>
    </source>
</evidence>
<dbReference type="EMBL" id="CP031357">
    <property type="protein sequence ID" value="AXK41307.1"/>
    <property type="molecule type" value="Genomic_DNA"/>
</dbReference>
<dbReference type="AlphaFoldDB" id="A0A345YBK5"/>
<dbReference type="Proteomes" id="UP000254508">
    <property type="component" value="Chromosome"/>
</dbReference>
<reference evidence="7" key="1">
    <citation type="submission" date="2018-07" db="EMBL/GenBank/DDBJ databases">
        <title>Genome sequence of Erythrobacter strain YH-07, an antagonistic bacterium isolated from Yellow Sea.</title>
        <authorList>
            <person name="Tang T."/>
            <person name="Liu Q."/>
            <person name="Sun X."/>
        </authorList>
    </citation>
    <scope>NUCLEOTIDE SEQUENCE [LARGE SCALE GENOMIC DNA]</scope>
    <source>
        <strain evidence="7">YH-07</strain>
    </source>
</reference>
<evidence type="ECO:0000256" key="2">
    <source>
        <dbReference type="ARBA" id="ARBA00022723"/>
    </source>
</evidence>
<sequence>MPISVFGTKQTRGPRMMDPSMRSWVFLEPGKLELREVDTPFIEDENEAIVRPLVMGRCDLDRLYMRGYLPMGSGEPIGHEIIGEIVDLGTLAEAGFARGDRVIVSAQISCGSCDMCRTGNSGRCRSVPFAASYGMGREGGYGGGLSDYIKVPFAKAMMVPLPEQLDAGQSIGLADMASDAWRSVGPPLKERPGASVLVLGGLVPVIGIYAAAIAMRSGAAGVLYCDPDPANREAAALYGVDTASAPDSLSNEPAFDVIVDASGNREWLRKAFELVKPAGTITGVAPDFVSGELPLMQAYQKGVSFELGRPNCREGIPPAISTHLHCGFDPSLVGPRLFSFEEAGEAWASDNLYVAVEASKQ</sequence>
<dbReference type="InterPro" id="IPR036291">
    <property type="entry name" value="NAD(P)-bd_dom_sf"/>
</dbReference>
<keyword evidence="2" id="KW-0479">Metal-binding</keyword>
<protein>
    <recommendedName>
        <fullName evidence="5">Alcohol dehydrogenase-like N-terminal domain-containing protein</fullName>
    </recommendedName>
</protein>
<evidence type="ECO:0000313" key="7">
    <source>
        <dbReference type="Proteomes" id="UP000254508"/>
    </source>
</evidence>